<protein>
    <recommendedName>
        <fullName evidence="3">Acetylglutamate kinase</fullName>
    </recommendedName>
</protein>
<organism evidence="1 2">
    <name type="scientific">Arthrobacter rhombi</name>
    <dbReference type="NCBI Taxonomy" id="71253"/>
    <lineage>
        <taxon>Bacteria</taxon>
        <taxon>Bacillati</taxon>
        <taxon>Actinomycetota</taxon>
        <taxon>Actinomycetes</taxon>
        <taxon>Micrococcales</taxon>
        <taxon>Micrococcaceae</taxon>
        <taxon>Arthrobacter</taxon>
    </lineage>
</organism>
<proteinExistence type="predicted"/>
<dbReference type="InterPro" id="IPR010428">
    <property type="entry name" value="Zincin_1"/>
</dbReference>
<keyword evidence="2" id="KW-1185">Reference proteome</keyword>
<dbReference type="InterPro" id="IPR038555">
    <property type="entry name" value="Zincin_1_sf"/>
</dbReference>
<sequence>MAYSMSNEDFENAASEALDNIPERLLDMMDNVVVFIEDKYTPLPNEDPETSLLGLYDGVPLTERDDGWGAGALPDKIIIFQEDTLAACSSRAEVIAEVQITMVHEIAHHFGIDDETLHQLGWG</sequence>
<dbReference type="SUPFAM" id="SSF55486">
    <property type="entry name" value="Metalloproteases ('zincins'), catalytic domain"/>
    <property type="match status" value="1"/>
</dbReference>
<name>A0A1R4G1Z7_9MICC</name>
<dbReference type="RefSeq" id="WP_086997537.1">
    <property type="nucleotide sequence ID" value="NZ_FUHW01000026.1"/>
</dbReference>
<dbReference type="EMBL" id="FUHW01000026">
    <property type="protein sequence ID" value="SJM62145.1"/>
    <property type="molecule type" value="Genomic_DNA"/>
</dbReference>
<accession>A0A1R4G1Z7</accession>
<reference evidence="1 2" key="1">
    <citation type="submission" date="2017-02" db="EMBL/GenBank/DDBJ databases">
        <authorList>
            <person name="Peterson S.W."/>
        </authorList>
    </citation>
    <scope>NUCLEOTIDE SEQUENCE [LARGE SCALE GENOMIC DNA]</scope>
    <source>
        <strain evidence="1 2">B Ar 00.02</strain>
    </source>
</reference>
<evidence type="ECO:0000313" key="2">
    <source>
        <dbReference type="Proteomes" id="UP000195913"/>
    </source>
</evidence>
<dbReference type="Proteomes" id="UP000195913">
    <property type="component" value="Unassembled WGS sequence"/>
</dbReference>
<dbReference type="AlphaFoldDB" id="A0A1R4G1Z7"/>
<gene>
    <name evidence="1" type="ORF">FM101_07170</name>
</gene>
<dbReference type="CDD" id="cd12952">
    <property type="entry name" value="MMP_ACEL2062"/>
    <property type="match status" value="1"/>
</dbReference>
<evidence type="ECO:0008006" key="3">
    <source>
        <dbReference type="Google" id="ProtNLM"/>
    </source>
</evidence>
<dbReference type="Pfam" id="PF06262">
    <property type="entry name" value="Zincin_1"/>
    <property type="match status" value="1"/>
</dbReference>
<dbReference type="Gene3D" id="3.30.2010.20">
    <property type="match status" value="1"/>
</dbReference>
<evidence type="ECO:0000313" key="1">
    <source>
        <dbReference type="EMBL" id="SJM62145.1"/>
    </source>
</evidence>